<accession>A0ABY5AQZ3</accession>
<sequence>MVKEVAIAILHQNGRYLMQLRDDIPTIVYPGQWTFFGGTVEPGEAAEVAVMRELQEEIRYHPPYVTLFRREQYRDFIRNVFHAPLTVDIQDLDLCEGLDLDLWTAEQVRQGEKFSPKAGEVRKIGKPHQRVLLAYINSLKLSI</sequence>
<evidence type="ECO:0000313" key="2">
    <source>
        <dbReference type="EMBL" id="USR91321.1"/>
    </source>
</evidence>
<dbReference type="PROSITE" id="PS51462">
    <property type="entry name" value="NUDIX"/>
    <property type="match status" value="1"/>
</dbReference>
<protein>
    <submittedName>
        <fullName evidence="2">NUDIX domain-containing protein</fullName>
    </submittedName>
</protein>
<dbReference type="SUPFAM" id="SSF55811">
    <property type="entry name" value="Nudix"/>
    <property type="match status" value="1"/>
</dbReference>
<proteinExistence type="predicted"/>
<dbReference type="CDD" id="cd18882">
    <property type="entry name" value="NUDIX_Hydrolase"/>
    <property type="match status" value="1"/>
</dbReference>
<dbReference type="InterPro" id="IPR015797">
    <property type="entry name" value="NUDIX_hydrolase-like_dom_sf"/>
</dbReference>
<dbReference type="Gene3D" id="3.90.79.10">
    <property type="entry name" value="Nucleoside Triphosphate Pyrophosphohydrolase"/>
    <property type="match status" value="1"/>
</dbReference>
<dbReference type="InterPro" id="IPR000086">
    <property type="entry name" value="NUDIX_hydrolase_dom"/>
</dbReference>
<evidence type="ECO:0000259" key="1">
    <source>
        <dbReference type="PROSITE" id="PS51462"/>
    </source>
</evidence>
<name>A0ABY5AQZ3_9CYAN</name>
<dbReference type="Pfam" id="PF00293">
    <property type="entry name" value="NUDIX"/>
    <property type="match status" value="1"/>
</dbReference>
<feature type="domain" description="Nudix hydrolase" evidence="1">
    <location>
        <begin position="1"/>
        <end position="127"/>
    </location>
</feature>
<dbReference type="Proteomes" id="UP001056708">
    <property type="component" value="Chromosome"/>
</dbReference>
<dbReference type="RefSeq" id="WP_252663348.1">
    <property type="nucleotide sequence ID" value="NZ_CP098611.1"/>
</dbReference>
<reference evidence="2" key="1">
    <citation type="submission" date="2022-06" db="EMBL/GenBank/DDBJ databases">
        <title>Genome sequence of Phormidium yuhuli AB48 isolated from an industrial photobioreactor environment.</title>
        <authorList>
            <person name="Qiu Y."/>
            <person name="Noonan A.J.C."/>
            <person name="Dofher K."/>
            <person name="Koch M."/>
            <person name="Kieft B."/>
            <person name="Lin X."/>
            <person name="Ziels R.M."/>
            <person name="Hallam S.J."/>
        </authorList>
    </citation>
    <scope>NUCLEOTIDE SEQUENCE</scope>
    <source>
        <strain evidence="2">AB48</strain>
    </source>
</reference>
<evidence type="ECO:0000313" key="3">
    <source>
        <dbReference type="Proteomes" id="UP001056708"/>
    </source>
</evidence>
<gene>
    <name evidence="2" type="ORF">NEA10_00845</name>
</gene>
<keyword evidence="3" id="KW-1185">Reference proteome</keyword>
<dbReference type="EMBL" id="CP098611">
    <property type="protein sequence ID" value="USR91321.1"/>
    <property type="molecule type" value="Genomic_DNA"/>
</dbReference>
<organism evidence="2 3">
    <name type="scientific">Phormidium yuhuli AB48</name>
    <dbReference type="NCBI Taxonomy" id="2940671"/>
    <lineage>
        <taxon>Bacteria</taxon>
        <taxon>Bacillati</taxon>
        <taxon>Cyanobacteriota</taxon>
        <taxon>Cyanophyceae</taxon>
        <taxon>Oscillatoriophycideae</taxon>
        <taxon>Oscillatoriales</taxon>
        <taxon>Oscillatoriaceae</taxon>
        <taxon>Phormidium</taxon>
        <taxon>Phormidium yuhuli</taxon>
    </lineage>
</organism>